<keyword evidence="1" id="KW-0472">Membrane</keyword>
<keyword evidence="1" id="KW-0812">Transmembrane</keyword>
<feature type="transmembrane region" description="Helical" evidence="1">
    <location>
        <begin position="138"/>
        <end position="157"/>
    </location>
</feature>
<accession>A0ABN6ENE4</accession>
<feature type="transmembrane region" description="Helical" evidence="1">
    <location>
        <begin position="213"/>
        <end position="235"/>
    </location>
</feature>
<feature type="transmembrane region" description="Helical" evidence="1">
    <location>
        <begin position="59"/>
        <end position="77"/>
    </location>
</feature>
<evidence type="ECO:0000256" key="1">
    <source>
        <dbReference type="SAM" id="Phobius"/>
    </source>
</evidence>
<evidence type="ECO:0000313" key="2">
    <source>
        <dbReference type="EMBL" id="BCS87717.1"/>
    </source>
</evidence>
<name>A0ABN6ENE4_9BACT</name>
<evidence type="ECO:0008006" key="4">
    <source>
        <dbReference type="Google" id="ProtNLM"/>
    </source>
</evidence>
<protein>
    <recommendedName>
        <fullName evidence="4">Cobalt transport protein</fullName>
    </recommendedName>
</protein>
<organism evidence="2 3">
    <name type="scientific">Pseudodesulfovibrio sediminis</name>
    <dbReference type="NCBI Taxonomy" id="2810563"/>
    <lineage>
        <taxon>Bacteria</taxon>
        <taxon>Pseudomonadati</taxon>
        <taxon>Thermodesulfobacteriota</taxon>
        <taxon>Desulfovibrionia</taxon>
        <taxon>Desulfovibrionales</taxon>
        <taxon>Desulfovibrionaceae</taxon>
    </lineage>
</organism>
<feature type="transmembrane region" description="Helical" evidence="1">
    <location>
        <begin position="97"/>
        <end position="126"/>
    </location>
</feature>
<dbReference type="EMBL" id="AP024485">
    <property type="protein sequence ID" value="BCS87717.1"/>
    <property type="molecule type" value="Genomic_DNA"/>
</dbReference>
<evidence type="ECO:0000313" key="3">
    <source>
        <dbReference type="Proteomes" id="UP001053296"/>
    </source>
</evidence>
<gene>
    <name evidence="2" type="ORF">PSDVSF_09590</name>
</gene>
<reference evidence="2" key="1">
    <citation type="journal article" date="2022" name="Arch. Microbiol.">
        <title>Pseudodesulfovibrio sediminis sp. nov., a mesophilic and neutrophilic sulfate-reducing bacterium isolated from sediment of a brackish lake.</title>
        <authorList>
            <person name="Takahashi A."/>
            <person name="Kojima H."/>
            <person name="Watanabe M."/>
            <person name="Fukui M."/>
        </authorList>
    </citation>
    <scope>NUCLEOTIDE SEQUENCE</scope>
    <source>
        <strain evidence="2">SF6</strain>
    </source>
</reference>
<sequence length="236" mass="26130">MFSLAAYARSLDPRLKMVTALVLGPCLWKIHVLGVLVCCLLLLALAWRLSLARPLGLKMLNSLTLFVMFWVLMKIVLDGLTGVPVEFVVRDALELGARLVALLALGLSLSLSTSPRALGLAVAWAIRPLVGKERAWRLALALALMIHFLPTCLATMAEVREVAKRRCPDLGFMGRFRTVPQAVIRNLGQKTWNQTLAVAGRRLDEPSAWESDFVWTVQDTISSLVFLTVIILLFIL</sequence>
<keyword evidence="1" id="KW-1133">Transmembrane helix</keyword>
<dbReference type="Proteomes" id="UP001053296">
    <property type="component" value="Chromosome"/>
</dbReference>
<feature type="transmembrane region" description="Helical" evidence="1">
    <location>
        <begin position="20"/>
        <end position="47"/>
    </location>
</feature>
<proteinExistence type="predicted"/>
<keyword evidence="3" id="KW-1185">Reference proteome</keyword>